<dbReference type="Proteomes" id="UP001152795">
    <property type="component" value="Unassembled WGS sequence"/>
</dbReference>
<sequence length="102" mass="11977">AVRKEAKSKRVCFDTNVAVEESLLSKATKIIRKRKLHFGEKDDIENRAMDAHEDYQMNVFNVVMDQIVTSTNSRFENHKDFTKMFPVWTLANRGCLKMHWSL</sequence>
<name>A0A7D9JTZ4_PARCT</name>
<accession>A0A7D9JTZ4</accession>
<dbReference type="AlphaFoldDB" id="A0A7D9JTZ4"/>
<evidence type="ECO:0000313" key="2">
    <source>
        <dbReference type="Proteomes" id="UP001152795"/>
    </source>
</evidence>
<protein>
    <submittedName>
        <fullName evidence="1">Uncharacterized protein</fullName>
    </submittedName>
</protein>
<reference evidence="1" key="1">
    <citation type="submission" date="2020-04" db="EMBL/GenBank/DDBJ databases">
        <authorList>
            <person name="Alioto T."/>
            <person name="Alioto T."/>
            <person name="Gomez Garrido J."/>
        </authorList>
    </citation>
    <scope>NUCLEOTIDE SEQUENCE</scope>
    <source>
        <strain evidence="1">A484AB</strain>
    </source>
</reference>
<gene>
    <name evidence="1" type="ORF">PACLA_8A071369</name>
</gene>
<evidence type="ECO:0000313" key="1">
    <source>
        <dbReference type="EMBL" id="CAB4036323.1"/>
    </source>
</evidence>
<organism evidence="1 2">
    <name type="scientific">Paramuricea clavata</name>
    <name type="common">Red gorgonian</name>
    <name type="synonym">Violescent sea-whip</name>
    <dbReference type="NCBI Taxonomy" id="317549"/>
    <lineage>
        <taxon>Eukaryota</taxon>
        <taxon>Metazoa</taxon>
        <taxon>Cnidaria</taxon>
        <taxon>Anthozoa</taxon>
        <taxon>Octocorallia</taxon>
        <taxon>Malacalcyonacea</taxon>
        <taxon>Plexauridae</taxon>
        <taxon>Paramuricea</taxon>
    </lineage>
</organism>
<dbReference type="EMBL" id="CACRXK020021908">
    <property type="protein sequence ID" value="CAB4036323.1"/>
    <property type="molecule type" value="Genomic_DNA"/>
</dbReference>
<comment type="caution">
    <text evidence="1">The sequence shown here is derived from an EMBL/GenBank/DDBJ whole genome shotgun (WGS) entry which is preliminary data.</text>
</comment>
<feature type="non-terminal residue" evidence="1">
    <location>
        <position position="1"/>
    </location>
</feature>
<proteinExistence type="predicted"/>
<keyword evidence="2" id="KW-1185">Reference proteome</keyword>